<evidence type="ECO:0000256" key="1">
    <source>
        <dbReference type="SAM" id="MobiDB-lite"/>
    </source>
</evidence>
<protein>
    <submittedName>
        <fullName evidence="2">Uncharacterized protein</fullName>
    </submittedName>
</protein>
<reference evidence="2 3" key="1">
    <citation type="journal article" date="2019" name="Emerg. Microbes Infect.">
        <title>Comprehensive subspecies identification of 175 nontuberculous mycobacteria species based on 7547 genomic profiles.</title>
        <authorList>
            <person name="Matsumoto Y."/>
            <person name="Kinjo T."/>
            <person name="Motooka D."/>
            <person name="Nabeya D."/>
            <person name="Jung N."/>
            <person name="Uechi K."/>
            <person name="Horii T."/>
            <person name="Iida T."/>
            <person name="Fujita J."/>
            <person name="Nakamura S."/>
        </authorList>
    </citation>
    <scope>NUCLEOTIDE SEQUENCE [LARGE SCALE GENOMIC DNA]</scope>
    <source>
        <strain evidence="2 3">JCM 14233</strain>
    </source>
</reference>
<dbReference type="Proteomes" id="UP000467236">
    <property type="component" value="Chromosome"/>
</dbReference>
<dbReference type="AlphaFoldDB" id="A0A7I7MMU1"/>
<dbReference type="RefSeq" id="WP_083046359.1">
    <property type="nucleotide sequence ID" value="NZ_OY970454.1"/>
</dbReference>
<keyword evidence="3" id="KW-1185">Reference proteome</keyword>
<sequence length="60" mass="6173">MAANFTAPEQIPSLTNGHGRSRGAHPGGAGPGLSPDIGEQHTAIAVDPLPEFRDSQRANV</sequence>
<feature type="region of interest" description="Disordered" evidence="1">
    <location>
        <begin position="1"/>
        <end position="60"/>
    </location>
</feature>
<name>A0A7I7MMU1_9MYCO</name>
<dbReference type="KEGG" id="mshj:MSHI_14310"/>
<gene>
    <name evidence="2" type="ORF">MSHI_14310</name>
</gene>
<organism evidence="2 3">
    <name type="scientific">Mycobacterium shinjukuense</name>
    <dbReference type="NCBI Taxonomy" id="398694"/>
    <lineage>
        <taxon>Bacteria</taxon>
        <taxon>Bacillati</taxon>
        <taxon>Actinomycetota</taxon>
        <taxon>Actinomycetes</taxon>
        <taxon>Mycobacteriales</taxon>
        <taxon>Mycobacteriaceae</taxon>
        <taxon>Mycobacterium</taxon>
    </lineage>
</organism>
<evidence type="ECO:0000313" key="3">
    <source>
        <dbReference type="Proteomes" id="UP000467236"/>
    </source>
</evidence>
<evidence type="ECO:0000313" key="2">
    <source>
        <dbReference type="EMBL" id="BBX73525.1"/>
    </source>
</evidence>
<feature type="compositionally biased region" description="Basic and acidic residues" evidence="1">
    <location>
        <begin position="50"/>
        <end position="60"/>
    </location>
</feature>
<dbReference type="EMBL" id="AP022575">
    <property type="protein sequence ID" value="BBX73525.1"/>
    <property type="molecule type" value="Genomic_DNA"/>
</dbReference>
<accession>A0A7I7MMU1</accession>
<proteinExistence type="predicted"/>